<accession>A0A2J6X489</accession>
<name>A0A2J6X489_9BACT</name>
<dbReference type="Pfam" id="PF03787">
    <property type="entry name" value="RAMPs"/>
    <property type="match status" value="1"/>
</dbReference>
<reference evidence="3 4" key="1">
    <citation type="submission" date="2018-01" db="EMBL/GenBank/DDBJ databases">
        <title>Metagenomic assembled genomes from two thermal pools in the Uzon Caldera, Kamchatka, Russia.</title>
        <authorList>
            <person name="Wilkins L."/>
            <person name="Ettinger C."/>
        </authorList>
    </citation>
    <scope>NUCLEOTIDE SEQUENCE [LARGE SCALE GENOMIC DNA]</scope>
    <source>
        <strain evidence="3">ARK-10</strain>
    </source>
</reference>
<dbReference type="GO" id="GO:0051607">
    <property type="term" value="P:defense response to virus"/>
    <property type="evidence" value="ECO:0007669"/>
    <property type="project" value="UniProtKB-KW"/>
</dbReference>
<organism evidence="3 4">
    <name type="scientific">Caldisericum exile</name>
    <dbReference type="NCBI Taxonomy" id="693075"/>
    <lineage>
        <taxon>Bacteria</taxon>
        <taxon>Pseudomonadati</taxon>
        <taxon>Caldisericota/Cryosericota group</taxon>
        <taxon>Caldisericota</taxon>
        <taxon>Caldisericia</taxon>
        <taxon>Caldisericales</taxon>
        <taxon>Caldisericaceae</taxon>
        <taxon>Caldisericum</taxon>
    </lineage>
</organism>
<gene>
    <name evidence="3" type="primary">cmr1</name>
    <name evidence="3" type="ORF">C0175_06060</name>
</gene>
<comment type="caution">
    <text evidence="3">The sequence shown here is derived from an EMBL/GenBank/DDBJ whole genome shotgun (WGS) entry which is preliminary data.</text>
</comment>
<evidence type="ECO:0000313" key="4">
    <source>
        <dbReference type="Proteomes" id="UP000236910"/>
    </source>
</evidence>
<dbReference type="EMBL" id="PNIX01000347">
    <property type="protein sequence ID" value="PMP81112.1"/>
    <property type="molecule type" value="Genomic_DNA"/>
</dbReference>
<dbReference type="InterPro" id="IPR007522">
    <property type="entry name" value="CRISPR-assoc_prot_TM1795"/>
</dbReference>
<evidence type="ECO:0000259" key="2">
    <source>
        <dbReference type="Pfam" id="PF03787"/>
    </source>
</evidence>
<protein>
    <submittedName>
        <fullName evidence="3">Type III-B CRISPR module RAMP protein Cmr1</fullName>
    </submittedName>
</protein>
<dbReference type="NCBIfam" id="TIGR01894">
    <property type="entry name" value="cas_TM1795_cmr1"/>
    <property type="match status" value="1"/>
</dbReference>
<evidence type="ECO:0000313" key="3">
    <source>
        <dbReference type="EMBL" id="PMP81112.1"/>
    </source>
</evidence>
<dbReference type="AlphaFoldDB" id="A0A2J6X489"/>
<evidence type="ECO:0000256" key="1">
    <source>
        <dbReference type="ARBA" id="ARBA00023118"/>
    </source>
</evidence>
<dbReference type="InterPro" id="IPR005537">
    <property type="entry name" value="RAMP_III_fam"/>
</dbReference>
<keyword evidence="1" id="KW-0051">Antiviral defense</keyword>
<feature type="domain" description="CRISPR type III-associated protein" evidence="2">
    <location>
        <begin position="6"/>
        <end position="178"/>
    </location>
</feature>
<proteinExistence type="predicted"/>
<dbReference type="Proteomes" id="UP000236910">
    <property type="component" value="Unassembled WGS sequence"/>
</dbReference>
<sequence>MKSYECEVISPMFAHGSDPKVFELRATEIKGGLRFWFRTALSSKLKDNIPTLKFIESYIFGDTSQKSKVIISVDSNLSSKSKPIESFQKFSMGNNSIKIDPIKYIAFGMYGKPKDPQWKSYADSGTFKINFSFFSANQDGSLNQKEVQRIESIVDSVIFLYSTFGGIGARTDKGFGSFQVKSIQFNPENLAQMSKDAVENIYQKSKEIFESINPKERQNLNFNPIEFKGLPSYPFFDPQKSITFGAIELSGRDYNQALSMVGQKYYRLRRSLEKDSYFKSTYTKPDYKAKRALLGLPILYQLPPPTITLNISSEKKDVPGRKTSPLHMSLKKYNSKYYMVYAFLEAAICSDGKLIAIEKLGKNEKEDKESEEKKRIVNISFDFNEVYKKFREIWGLKQ</sequence>